<gene>
    <name evidence="5" type="ORF">FWK35_00033322</name>
</gene>
<dbReference type="EMBL" id="VUJU01011083">
    <property type="protein sequence ID" value="KAF0712031.1"/>
    <property type="molecule type" value="Genomic_DNA"/>
</dbReference>
<feature type="non-terminal residue" evidence="5">
    <location>
        <position position="713"/>
    </location>
</feature>
<evidence type="ECO:0000313" key="6">
    <source>
        <dbReference type="Proteomes" id="UP000478052"/>
    </source>
</evidence>
<dbReference type="Pfam" id="PF21789">
    <property type="entry name" value="TNP-like_RNaseH_C"/>
    <property type="match status" value="1"/>
</dbReference>
<feature type="compositionally biased region" description="Polar residues" evidence="1">
    <location>
        <begin position="10"/>
        <end position="25"/>
    </location>
</feature>
<evidence type="ECO:0000256" key="1">
    <source>
        <dbReference type="SAM" id="MobiDB-lite"/>
    </source>
</evidence>
<dbReference type="Pfam" id="PF21787">
    <property type="entry name" value="TNP-like_RNaseH_N"/>
    <property type="match status" value="1"/>
</dbReference>
<dbReference type="InterPro" id="IPR048367">
    <property type="entry name" value="TNP-like_RNaseH_C"/>
</dbReference>
<evidence type="ECO:0008006" key="7">
    <source>
        <dbReference type="Google" id="ProtNLM"/>
    </source>
</evidence>
<dbReference type="InterPro" id="IPR048365">
    <property type="entry name" value="TNP-like_RNaseH_N"/>
</dbReference>
<sequence length="713" mass="82655">MCASAIKGSLSWSSRTPPNHNSDSSDYNEQEEDLLNISEIIVSQPPTQMSICTPKKNKRQRSSFLQDQTVKPNKMTPNCKQLYKASIKLKNQLSRNRYKINTFKHRVKLAGKFMKEDNFTQIVDKVNSIKTIMSLLRKVPLGPGINVHIFEHLKKIVEKLSPMDRYCTIMFDEMALEAGLQYDKHKDCVFGLEDFGNYRRKPIFADHVLTFMIRGIHKKYKQPICFYFIKGTTKSQALVKCIKEVILNVLNTGLNIVATVSDQGMTNIAAINILMKETRQYCLRENIDIYEGYLINGHEIIHIYDPPHLLKSIRNNLLTKNVNFTWRGKRQTATWDHLVNLYEIDKKYEHLEMRCLPKITEAHVYKEKIKKMKVSYASQIFSHKVASTMRLMSDMAPDNKQIGQKAIGTADFCLFMDNVFDSVNANSVRQSHGKYLRSAVTPNSKHVSFWNKEINVFKSMEFIDNNGKITKPPCVKNWIVTLKGMKYLWQKLSKNNFKFLLTRNINQDPLECLFGQFRQLSGRNINPDCYHFLNSFKTLLLNNYFSITSNQTNCQQHKIDPLINLKSFLTGTVNDEEILIDINFIDINANVYNNKLNNINDMTVIYIAGFIIRKKLVDILKCNICKSELRSENVTNPLIKARQYQTIKYGLCNPTTKLFQFIKDILTISSKCINDIFYKQNVARQLILINEINLKPSFTCPDHDVKNFLIQKT</sequence>
<dbReference type="AlphaFoldDB" id="A0A6G0VZ55"/>
<accession>A0A6G0VZ55</accession>
<name>A0A6G0VZ55_APHCR</name>
<dbReference type="Pfam" id="PF21788">
    <property type="entry name" value="TNP-like_GBD"/>
    <property type="match status" value="1"/>
</dbReference>
<feature type="domain" description="Transposable element P transposase-like GTP-binding insertion" evidence="3">
    <location>
        <begin position="308"/>
        <end position="431"/>
    </location>
</feature>
<reference evidence="5 6" key="1">
    <citation type="submission" date="2019-08" db="EMBL/GenBank/DDBJ databases">
        <title>Whole genome of Aphis craccivora.</title>
        <authorList>
            <person name="Voronova N.V."/>
            <person name="Shulinski R.S."/>
            <person name="Bandarenka Y.V."/>
            <person name="Zhorov D.G."/>
            <person name="Warner D."/>
        </authorList>
    </citation>
    <scope>NUCLEOTIDE SEQUENCE [LARGE SCALE GENOMIC DNA]</scope>
    <source>
        <strain evidence="5">180601</strain>
        <tissue evidence="5">Whole Body</tissue>
    </source>
</reference>
<feature type="domain" description="Transposable element P transposase-like RNase H" evidence="2">
    <location>
        <begin position="143"/>
        <end position="274"/>
    </location>
</feature>
<protein>
    <recommendedName>
        <fullName evidence="7">THAP-type domain-containing protein</fullName>
    </recommendedName>
</protein>
<organism evidence="5 6">
    <name type="scientific">Aphis craccivora</name>
    <name type="common">Cowpea aphid</name>
    <dbReference type="NCBI Taxonomy" id="307492"/>
    <lineage>
        <taxon>Eukaryota</taxon>
        <taxon>Metazoa</taxon>
        <taxon>Ecdysozoa</taxon>
        <taxon>Arthropoda</taxon>
        <taxon>Hexapoda</taxon>
        <taxon>Insecta</taxon>
        <taxon>Pterygota</taxon>
        <taxon>Neoptera</taxon>
        <taxon>Paraneoptera</taxon>
        <taxon>Hemiptera</taxon>
        <taxon>Sternorrhyncha</taxon>
        <taxon>Aphidomorpha</taxon>
        <taxon>Aphidoidea</taxon>
        <taxon>Aphididae</taxon>
        <taxon>Aphidini</taxon>
        <taxon>Aphis</taxon>
        <taxon>Aphis</taxon>
    </lineage>
</organism>
<evidence type="ECO:0000259" key="2">
    <source>
        <dbReference type="Pfam" id="PF21787"/>
    </source>
</evidence>
<keyword evidence="6" id="KW-1185">Reference proteome</keyword>
<dbReference type="OrthoDB" id="6627680at2759"/>
<evidence type="ECO:0000313" key="5">
    <source>
        <dbReference type="EMBL" id="KAF0712031.1"/>
    </source>
</evidence>
<dbReference type="InterPro" id="IPR048366">
    <property type="entry name" value="TNP-like_GBD"/>
</dbReference>
<feature type="region of interest" description="Disordered" evidence="1">
    <location>
        <begin position="1"/>
        <end position="29"/>
    </location>
</feature>
<evidence type="ECO:0000259" key="3">
    <source>
        <dbReference type="Pfam" id="PF21788"/>
    </source>
</evidence>
<feature type="domain" description="Transposable element P transposase-like RNase H C-terminal" evidence="4">
    <location>
        <begin position="505"/>
        <end position="537"/>
    </location>
</feature>
<dbReference type="PANTHER" id="PTHR47577:SF2">
    <property type="entry name" value="THAP DOMAIN CONTAINING 9"/>
    <property type="match status" value="1"/>
</dbReference>
<evidence type="ECO:0000259" key="4">
    <source>
        <dbReference type="Pfam" id="PF21789"/>
    </source>
</evidence>
<comment type="caution">
    <text evidence="5">The sequence shown here is derived from an EMBL/GenBank/DDBJ whole genome shotgun (WGS) entry which is preliminary data.</text>
</comment>
<dbReference type="PANTHER" id="PTHR47577">
    <property type="entry name" value="THAP DOMAIN-CONTAINING PROTEIN 6"/>
    <property type="match status" value="1"/>
</dbReference>
<proteinExistence type="predicted"/>
<dbReference type="Proteomes" id="UP000478052">
    <property type="component" value="Unassembled WGS sequence"/>
</dbReference>